<evidence type="ECO:0000256" key="7">
    <source>
        <dbReference type="ARBA" id="ARBA00023265"/>
    </source>
</evidence>
<name>A0A7J6QHW8_PEROL</name>
<protein>
    <recommendedName>
        <fullName evidence="11">Transmembrane protein</fullName>
    </recommendedName>
</protein>
<evidence type="ECO:0000256" key="6">
    <source>
        <dbReference type="ARBA" id="ARBA00023136"/>
    </source>
</evidence>
<evidence type="ECO:0000313" key="10">
    <source>
        <dbReference type="Proteomes" id="UP000553632"/>
    </source>
</evidence>
<organism evidence="9 10">
    <name type="scientific">Perkinsus olseni</name>
    <name type="common">Perkinsus atlanticus</name>
    <dbReference type="NCBI Taxonomy" id="32597"/>
    <lineage>
        <taxon>Eukaryota</taxon>
        <taxon>Sar</taxon>
        <taxon>Alveolata</taxon>
        <taxon>Perkinsozoa</taxon>
        <taxon>Perkinsea</taxon>
        <taxon>Perkinsida</taxon>
        <taxon>Perkinsidae</taxon>
        <taxon>Perkinsus</taxon>
    </lineage>
</organism>
<feature type="transmembrane region" description="Helical" evidence="8">
    <location>
        <begin position="19"/>
        <end position="38"/>
    </location>
</feature>
<comment type="similarity">
    <text evidence="2">Belongs to the MLO family.</text>
</comment>
<evidence type="ECO:0000256" key="4">
    <source>
        <dbReference type="ARBA" id="ARBA00022821"/>
    </source>
</evidence>
<dbReference type="EMBL" id="JABANO010032854">
    <property type="protein sequence ID" value="KAF4707893.1"/>
    <property type="molecule type" value="Genomic_DNA"/>
</dbReference>
<evidence type="ECO:0008006" key="11">
    <source>
        <dbReference type="Google" id="ProtNLM"/>
    </source>
</evidence>
<proteinExistence type="inferred from homology"/>
<dbReference type="GO" id="GO:0006952">
    <property type="term" value="P:defense response"/>
    <property type="evidence" value="ECO:0007669"/>
    <property type="project" value="UniProtKB-KW"/>
</dbReference>
<keyword evidence="5 8" id="KW-1133">Transmembrane helix</keyword>
<gene>
    <name evidence="9" type="ORF">FOZ63_012581</name>
</gene>
<comment type="subcellular location">
    <subcellularLocation>
        <location evidence="1">Membrane</location>
        <topology evidence="1">Multi-pass membrane protein</topology>
    </subcellularLocation>
</comment>
<evidence type="ECO:0000256" key="5">
    <source>
        <dbReference type="ARBA" id="ARBA00022989"/>
    </source>
</evidence>
<comment type="caution">
    <text evidence="9">The sequence shown here is derived from an EMBL/GenBank/DDBJ whole genome shotgun (WGS) entry which is preliminary data.</text>
</comment>
<evidence type="ECO:0000256" key="2">
    <source>
        <dbReference type="ARBA" id="ARBA00006574"/>
    </source>
</evidence>
<feature type="transmembrane region" description="Helical" evidence="8">
    <location>
        <begin position="91"/>
        <end position="110"/>
    </location>
</feature>
<keyword evidence="7" id="KW-0568">Pathogenesis-related protein</keyword>
<dbReference type="AlphaFoldDB" id="A0A7J6QHW8"/>
<reference evidence="9 10" key="1">
    <citation type="submission" date="2020-04" db="EMBL/GenBank/DDBJ databases">
        <title>Perkinsus olseni comparative genomics.</title>
        <authorList>
            <person name="Bogema D.R."/>
        </authorList>
    </citation>
    <scope>NUCLEOTIDE SEQUENCE [LARGE SCALE GENOMIC DNA]</scope>
    <source>
        <strain evidence="9 10">ATCC PRA-207</strain>
    </source>
</reference>
<dbReference type="GO" id="GO:0016020">
    <property type="term" value="C:membrane"/>
    <property type="evidence" value="ECO:0007669"/>
    <property type="project" value="UniProtKB-SubCell"/>
</dbReference>
<evidence type="ECO:0000256" key="3">
    <source>
        <dbReference type="ARBA" id="ARBA00022692"/>
    </source>
</evidence>
<feature type="non-terminal residue" evidence="9">
    <location>
        <position position="1"/>
    </location>
</feature>
<evidence type="ECO:0000256" key="1">
    <source>
        <dbReference type="ARBA" id="ARBA00004141"/>
    </source>
</evidence>
<feature type="transmembrane region" description="Helical" evidence="8">
    <location>
        <begin position="137"/>
        <end position="155"/>
    </location>
</feature>
<keyword evidence="6 8" id="KW-0472">Membrane</keyword>
<evidence type="ECO:0000256" key="8">
    <source>
        <dbReference type="SAM" id="Phobius"/>
    </source>
</evidence>
<evidence type="ECO:0000313" key="9">
    <source>
        <dbReference type="EMBL" id="KAF4707893.1"/>
    </source>
</evidence>
<accession>A0A7J6QHW8</accession>
<keyword evidence="10" id="KW-1185">Reference proteome</keyword>
<dbReference type="InterPro" id="IPR004326">
    <property type="entry name" value="Mlo"/>
</dbReference>
<dbReference type="Pfam" id="PF03094">
    <property type="entry name" value="Mlo"/>
    <property type="match status" value="1"/>
</dbReference>
<sequence length="163" mass="17867">MSLVATQAAKRRRRAVPGLLLKLLMIFAACVACLAWVLSTLTSTSIEGAMSSHQGFLSSDTAPASSMSMATRSVGALHAEVEGEEEEVSSWVYVTEVVVVIVLSLLFEYIQERIRENLEDEGKTTLVRMMDTLFREIMILGFIGLFVFICTKTGLAKEISKAV</sequence>
<keyword evidence="4" id="KW-0611">Plant defense</keyword>
<keyword evidence="3 8" id="KW-0812">Transmembrane</keyword>
<dbReference type="Proteomes" id="UP000553632">
    <property type="component" value="Unassembled WGS sequence"/>
</dbReference>